<keyword evidence="3" id="KW-1185">Reference proteome</keyword>
<feature type="transmembrane region" description="Helical" evidence="1">
    <location>
        <begin position="47"/>
        <end position="74"/>
    </location>
</feature>
<dbReference type="Proteomes" id="UP000826050">
    <property type="component" value="Chromosome"/>
</dbReference>
<feature type="transmembrane region" description="Helical" evidence="1">
    <location>
        <begin position="21"/>
        <end position="41"/>
    </location>
</feature>
<evidence type="ECO:0000313" key="2">
    <source>
        <dbReference type="EMBL" id="QXX78457.1"/>
    </source>
</evidence>
<accession>A0ABX8SQZ3</accession>
<reference evidence="2 3" key="1">
    <citation type="submission" date="2020-02" db="EMBL/GenBank/DDBJ databases">
        <title>Partial ammonium oxidation to N2 by heterotrophic bacteria.</title>
        <authorList>
            <person name="Wu M."/>
        </authorList>
    </citation>
    <scope>NUCLEOTIDE SEQUENCE [LARGE SCALE GENOMIC DNA]</scope>
    <source>
        <strain evidence="2 3">HO-1</strain>
    </source>
</reference>
<sequence length="157" mass="18092">MSGTDRFMELQKTLTEINQKYTYFLMAAVGAAVGFSITQTSKAPLSWWFLPLAFALFLWGTSFVFGCVTLQLVVRMFNLSIAGLDMSAGRNPICKHDPAAIEIGVATLKKEFDKENARATLFQRWQFYLFILGVAFFIMWHIIEMWRRIPENMCLWV</sequence>
<keyword evidence="1" id="KW-1133">Transmembrane helix</keyword>
<feature type="transmembrane region" description="Helical" evidence="1">
    <location>
        <begin position="125"/>
        <end position="143"/>
    </location>
</feature>
<keyword evidence="1" id="KW-0812">Transmembrane</keyword>
<name>A0ABX8SQZ3_9BURK</name>
<dbReference type="RefSeq" id="WP_219235814.1">
    <property type="nucleotide sequence ID" value="NZ_CP049362.1"/>
</dbReference>
<dbReference type="EMBL" id="CP049362">
    <property type="protein sequence ID" value="QXX78457.1"/>
    <property type="molecule type" value="Genomic_DNA"/>
</dbReference>
<keyword evidence="1" id="KW-0472">Membrane</keyword>
<protein>
    <submittedName>
        <fullName evidence="2">Uncharacterized protein</fullName>
    </submittedName>
</protein>
<organism evidence="2 3">
    <name type="scientific">Alcaligenes ammonioxydans</name>
    <dbReference type="NCBI Taxonomy" id="2582914"/>
    <lineage>
        <taxon>Bacteria</taxon>
        <taxon>Pseudomonadati</taxon>
        <taxon>Pseudomonadota</taxon>
        <taxon>Betaproteobacteria</taxon>
        <taxon>Burkholderiales</taxon>
        <taxon>Alcaligenaceae</taxon>
        <taxon>Alcaligenes</taxon>
    </lineage>
</organism>
<evidence type="ECO:0000256" key="1">
    <source>
        <dbReference type="SAM" id="Phobius"/>
    </source>
</evidence>
<evidence type="ECO:0000313" key="3">
    <source>
        <dbReference type="Proteomes" id="UP000826050"/>
    </source>
</evidence>
<proteinExistence type="predicted"/>
<gene>
    <name evidence="2" type="ORF">FE795_05115</name>
</gene>